<evidence type="ECO:0000256" key="1">
    <source>
        <dbReference type="SAM" id="MobiDB-lite"/>
    </source>
</evidence>
<feature type="region of interest" description="Disordered" evidence="1">
    <location>
        <begin position="260"/>
        <end position="289"/>
    </location>
</feature>
<keyword evidence="3" id="KW-1185">Reference proteome</keyword>
<name>A0A6A6QTI4_9PEZI</name>
<evidence type="ECO:0000313" key="3">
    <source>
        <dbReference type="Proteomes" id="UP000799750"/>
    </source>
</evidence>
<feature type="compositionally biased region" description="Pro residues" evidence="1">
    <location>
        <begin position="1"/>
        <end position="11"/>
    </location>
</feature>
<dbReference type="AlphaFoldDB" id="A0A6A6QTI4"/>
<organism evidence="2 3">
    <name type="scientific">Lophium mytilinum</name>
    <dbReference type="NCBI Taxonomy" id="390894"/>
    <lineage>
        <taxon>Eukaryota</taxon>
        <taxon>Fungi</taxon>
        <taxon>Dikarya</taxon>
        <taxon>Ascomycota</taxon>
        <taxon>Pezizomycotina</taxon>
        <taxon>Dothideomycetes</taxon>
        <taxon>Pleosporomycetidae</taxon>
        <taxon>Mytilinidiales</taxon>
        <taxon>Mytilinidiaceae</taxon>
        <taxon>Lophium</taxon>
    </lineage>
</organism>
<dbReference type="OrthoDB" id="5366332at2759"/>
<gene>
    <name evidence="2" type="ORF">BU16DRAFT_397833</name>
</gene>
<feature type="compositionally biased region" description="Acidic residues" evidence="1">
    <location>
        <begin position="268"/>
        <end position="289"/>
    </location>
</feature>
<protein>
    <submittedName>
        <fullName evidence="2">Uncharacterized protein</fullName>
    </submittedName>
</protein>
<feature type="compositionally biased region" description="Basic residues" evidence="1">
    <location>
        <begin position="114"/>
        <end position="128"/>
    </location>
</feature>
<feature type="compositionally biased region" description="Low complexity" evidence="1">
    <location>
        <begin position="100"/>
        <end position="113"/>
    </location>
</feature>
<dbReference type="Proteomes" id="UP000799750">
    <property type="component" value="Unassembled WGS sequence"/>
</dbReference>
<evidence type="ECO:0000313" key="2">
    <source>
        <dbReference type="EMBL" id="KAF2495721.1"/>
    </source>
</evidence>
<feature type="compositionally biased region" description="Basic residues" evidence="1">
    <location>
        <begin position="13"/>
        <end position="23"/>
    </location>
</feature>
<feature type="region of interest" description="Disordered" evidence="1">
    <location>
        <begin position="1"/>
        <end position="129"/>
    </location>
</feature>
<reference evidence="2" key="1">
    <citation type="journal article" date="2020" name="Stud. Mycol.">
        <title>101 Dothideomycetes genomes: a test case for predicting lifestyles and emergence of pathogens.</title>
        <authorList>
            <person name="Haridas S."/>
            <person name="Albert R."/>
            <person name="Binder M."/>
            <person name="Bloem J."/>
            <person name="Labutti K."/>
            <person name="Salamov A."/>
            <person name="Andreopoulos B."/>
            <person name="Baker S."/>
            <person name="Barry K."/>
            <person name="Bills G."/>
            <person name="Bluhm B."/>
            <person name="Cannon C."/>
            <person name="Castanera R."/>
            <person name="Culley D."/>
            <person name="Daum C."/>
            <person name="Ezra D."/>
            <person name="Gonzalez J."/>
            <person name="Henrissat B."/>
            <person name="Kuo A."/>
            <person name="Liang C."/>
            <person name="Lipzen A."/>
            <person name="Lutzoni F."/>
            <person name="Magnuson J."/>
            <person name="Mondo S."/>
            <person name="Nolan M."/>
            <person name="Ohm R."/>
            <person name="Pangilinan J."/>
            <person name="Park H.-J."/>
            <person name="Ramirez L."/>
            <person name="Alfaro M."/>
            <person name="Sun H."/>
            <person name="Tritt A."/>
            <person name="Yoshinaga Y."/>
            <person name="Zwiers L.-H."/>
            <person name="Turgeon B."/>
            <person name="Goodwin S."/>
            <person name="Spatafora J."/>
            <person name="Crous P."/>
            <person name="Grigoriev I."/>
        </authorList>
    </citation>
    <scope>NUCLEOTIDE SEQUENCE</scope>
    <source>
        <strain evidence="2">CBS 269.34</strain>
    </source>
</reference>
<proteinExistence type="predicted"/>
<accession>A0A6A6QTI4</accession>
<sequence>MAGPIPNPSLPQKPKKANRHRSRMDRADSGFVDSTTHRQSTETTRTSFSNDWKRPSYERSLPTTPSPDKLAQLLQTSKDASMKASPHPSSRRKSEGRRPSVVSTSTTTSATAPKSRHRSRPSSHKSTRHTLVIHQARPKLRGSQTMPPLPTRDVDDVLALHHRSCTLFRSFSTAGAAAPPTTGMVSASAVSLARSANEDAENLQVAPTTIHWTSPSTRRREYAEIDRSCRGLRGLLGKLRGAGSKPARFYDDAASDKGSVRRYRMDLPEEDEDEDEAEDDEDERGFERR</sequence>
<dbReference type="EMBL" id="MU004189">
    <property type="protein sequence ID" value="KAF2495721.1"/>
    <property type="molecule type" value="Genomic_DNA"/>
</dbReference>